<dbReference type="Gene3D" id="3.30.420.10">
    <property type="entry name" value="Ribonuclease H-like superfamily/Ribonuclease H"/>
    <property type="match status" value="1"/>
</dbReference>
<organism evidence="15 16">
    <name type="scientific">Synechococcus lacustris str. Tous</name>
    <dbReference type="NCBI Taxonomy" id="1910958"/>
    <lineage>
        <taxon>Bacteria</taxon>
        <taxon>Bacillati</taxon>
        <taxon>Cyanobacteriota</taxon>
        <taxon>Cyanophyceae</taxon>
        <taxon>Synechococcales</taxon>
        <taxon>Synechococcaceae</taxon>
        <taxon>Synechococcus</taxon>
    </lineage>
</organism>
<evidence type="ECO:0000256" key="7">
    <source>
        <dbReference type="ARBA" id="ARBA00022801"/>
    </source>
</evidence>
<evidence type="ECO:0000313" key="15">
    <source>
        <dbReference type="EMBL" id="PSI01275.1"/>
    </source>
</evidence>
<feature type="active site" evidence="13">
    <location>
        <position position="66"/>
    </location>
</feature>
<dbReference type="PANTHER" id="PTHR30194">
    <property type="entry name" value="CROSSOVER JUNCTION ENDODEOXYRIBONUCLEASE RUVC"/>
    <property type="match status" value="1"/>
</dbReference>
<evidence type="ECO:0000256" key="3">
    <source>
        <dbReference type="ARBA" id="ARBA00022722"/>
    </source>
</evidence>
<evidence type="ECO:0000256" key="6">
    <source>
        <dbReference type="ARBA" id="ARBA00022763"/>
    </source>
</evidence>
<evidence type="ECO:0000256" key="2">
    <source>
        <dbReference type="ARBA" id="ARBA00022490"/>
    </source>
</evidence>
<dbReference type="Pfam" id="PF02075">
    <property type="entry name" value="RuvC"/>
    <property type="match status" value="1"/>
</dbReference>
<keyword evidence="6 13" id="KW-0227">DNA damage</keyword>
<evidence type="ECO:0000256" key="10">
    <source>
        <dbReference type="ARBA" id="ARBA00023172"/>
    </source>
</evidence>
<comment type="subcellular location">
    <subcellularLocation>
        <location evidence="13">Cytoplasm</location>
    </subcellularLocation>
</comment>
<keyword evidence="4 13" id="KW-0479">Metal-binding</keyword>
<sequence>MRILGIDPGLARVGYGVIETGPPIEMLDCGMISTEAGKSEGQRMVEIANDLRQLIRRWQPDLASVEKFFFYRSSNTIAVVQARGVLIMTLSRFRIPIVEYPPMQIKLALAGHGHADKSDVQDAVMRELNLDERPKPDDAADALAVALTAWFQR</sequence>
<dbReference type="GO" id="GO:0006281">
    <property type="term" value="P:DNA repair"/>
    <property type="evidence" value="ECO:0007669"/>
    <property type="project" value="UniProtKB-UniRule"/>
</dbReference>
<keyword evidence="16" id="KW-1185">Reference proteome</keyword>
<comment type="cofactor">
    <cofactor evidence="13">
        <name>Mg(2+)</name>
        <dbReference type="ChEBI" id="CHEBI:18420"/>
    </cofactor>
    <text evidence="13">Binds 2 Mg(2+) ion per subunit.</text>
</comment>
<keyword evidence="11 13" id="KW-0234">DNA repair</keyword>
<dbReference type="InterPro" id="IPR012337">
    <property type="entry name" value="RNaseH-like_sf"/>
</dbReference>
<dbReference type="PANTHER" id="PTHR30194:SF3">
    <property type="entry name" value="CROSSOVER JUNCTION ENDODEOXYRIBONUCLEASE RUVC"/>
    <property type="match status" value="1"/>
</dbReference>
<dbReference type="GO" id="GO:0000287">
    <property type="term" value="F:magnesium ion binding"/>
    <property type="evidence" value="ECO:0007669"/>
    <property type="project" value="UniProtKB-UniRule"/>
</dbReference>
<evidence type="ECO:0000256" key="4">
    <source>
        <dbReference type="ARBA" id="ARBA00022723"/>
    </source>
</evidence>
<evidence type="ECO:0000256" key="11">
    <source>
        <dbReference type="ARBA" id="ARBA00023204"/>
    </source>
</evidence>
<dbReference type="NCBIfam" id="TIGR00228">
    <property type="entry name" value="ruvC"/>
    <property type="match status" value="1"/>
</dbReference>
<comment type="catalytic activity">
    <reaction evidence="12 13">
        <text>Endonucleolytic cleavage at a junction such as a reciprocal single-stranded crossover between two homologous DNA duplexes (Holliday junction).</text>
        <dbReference type="EC" id="3.1.21.10"/>
    </reaction>
</comment>
<dbReference type="PRINTS" id="PR00696">
    <property type="entry name" value="RSOLVASERUVC"/>
</dbReference>
<keyword evidence="7 13" id="KW-0378">Hydrolase</keyword>
<dbReference type="HAMAP" id="MF_00034">
    <property type="entry name" value="RuvC"/>
    <property type="match status" value="1"/>
</dbReference>
<evidence type="ECO:0000256" key="1">
    <source>
        <dbReference type="ARBA" id="ARBA00009518"/>
    </source>
</evidence>
<evidence type="ECO:0000256" key="12">
    <source>
        <dbReference type="ARBA" id="ARBA00029354"/>
    </source>
</evidence>
<dbReference type="EMBL" id="PXVC01000039">
    <property type="protein sequence ID" value="PSI01275.1"/>
    <property type="molecule type" value="Genomic_DNA"/>
</dbReference>
<dbReference type="InterPro" id="IPR002176">
    <property type="entry name" value="X-over_junc_endoDNase_RuvC"/>
</dbReference>
<comment type="function">
    <text evidence="13">The RuvA-RuvB-RuvC complex processes Holliday junction (HJ) DNA during genetic recombination and DNA repair. Endonuclease that resolves HJ intermediates. Cleaves cruciform DNA by making single-stranded nicks across the HJ at symmetrical positions within the homologous arms, yielding a 5'-phosphate and a 3'-hydroxyl group; requires a central core of homology in the junction. The consensus cleavage sequence is 5'-(A/T)TT(C/G)-3'. Cleavage occurs on the 3'-side of the TT dinucleotide at the point of strand exchange. HJ branch migration catalyzed by RuvA-RuvB allows RuvC to scan DNA until it finds its consensus sequence, where it cleaves and resolves the cruciform DNA.</text>
</comment>
<accession>A0A2P7EDG0</accession>
<comment type="subunit">
    <text evidence="13">Homodimer which binds Holliday junction (HJ) DNA. The HJ becomes 2-fold symmetrical on binding to RuvC with unstacked arms; it has a different conformation from HJ DNA in complex with RuvA. In the full resolvosome a probable DNA-RuvA(4)-RuvB(12)-RuvC(2) complex forms which resolves the HJ.</text>
</comment>
<gene>
    <name evidence="13" type="primary">ruvC</name>
    <name evidence="15" type="ORF">C7K08_08705</name>
</gene>
<evidence type="ECO:0000256" key="9">
    <source>
        <dbReference type="ARBA" id="ARBA00023125"/>
    </source>
</evidence>
<keyword evidence="5 13" id="KW-0255">Endonuclease</keyword>
<feature type="active site" evidence="13">
    <location>
        <position position="7"/>
    </location>
</feature>
<keyword evidence="10 13" id="KW-0233">DNA recombination</keyword>
<dbReference type="GO" id="GO:0003677">
    <property type="term" value="F:DNA binding"/>
    <property type="evidence" value="ECO:0007669"/>
    <property type="project" value="UniProtKB-KW"/>
</dbReference>
<keyword evidence="9 13" id="KW-0238">DNA-binding</keyword>
<evidence type="ECO:0000313" key="16">
    <source>
        <dbReference type="Proteomes" id="UP000240206"/>
    </source>
</evidence>
<dbReference type="RefSeq" id="WP_106500248.1">
    <property type="nucleotide sequence ID" value="NZ_PXVC01000039.1"/>
</dbReference>
<keyword evidence="3 13" id="KW-0540">Nuclease</keyword>
<dbReference type="SUPFAM" id="SSF53098">
    <property type="entry name" value="Ribonuclease H-like"/>
    <property type="match status" value="1"/>
</dbReference>
<dbReference type="GO" id="GO:0008821">
    <property type="term" value="F:crossover junction DNA endonuclease activity"/>
    <property type="evidence" value="ECO:0007669"/>
    <property type="project" value="UniProtKB-UniRule"/>
</dbReference>
<feature type="active site" evidence="13">
    <location>
        <position position="138"/>
    </location>
</feature>
<dbReference type="GO" id="GO:0005737">
    <property type="term" value="C:cytoplasm"/>
    <property type="evidence" value="ECO:0007669"/>
    <property type="project" value="UniProtKB-SubCell"/>
</dbReference>
<feature type="binding site" evidence="13">
    <location>
        <position position="7"/>
    </location>
    <ligand>
        <name>Mg(2+)</name>
        <dbReference type="ChEBI" id="CHEBI:18420"/>
        <label>1</label>
    </ligand>
</feature>
<reference evidence="16" key="1">
    <citation type="submission" date="2018-03" db="EMBL/GenBank/DDBJ databases">
        <title>Ecological and genomic features of two cosmopolitan and abundant freshwater picocyanobacteria.</title>
        <authorList>
            <person name="Cabello-Yeves P.J."/>
            <person name="Picazo A."/>
            <person name="Camacho A."/>
            <person name="Callieri C."/>
            <person name="Rosselli R."/>
            <person name="Roda-Garcia J."/>
            <person name="Coutinho F.H."/>
            <person name="Rodriguez-Valera F."/>
        </authorList>
    </citation>
    <scope>NUCLEOTIDE SEQUENCE [LARGE SCALE GENOMIC DNA]</scope>
    <source>
        <strain evidence="16">Tous</strain>
    </source>
</reference>
<dbReference type="EC" id="3.1.21.10" evidence="13 14"/>
<proteinExistence type="inferred from homology"/>
<evidence type="ECO:0000256" key="5">
    <source>
        <dbReference type="ARBA" id="ARBA00022759"/>
    </source>
</evidence>
<evidence type="ECO:0000256" key="13">
    <source>
        <dbReference type="HAMAP-Rule" id="MF_00034"/>
    </source>
</evidence>
<comment type="caution">
    <text evidence="15">The sequence shown here is derived from an EMBL/GenBank/DDBJ whole genome shotgun (WGS) entry which is preliminary data.</text>
</comment>
<evidence type="ECO:0000256" key="14">
    <source>
        <dbReference type="NCBIfam" id="TIGR00228"/>
    </source>
</evidence>
<dbReference type="GO" id="GO:0048476">
    <property type="term" value="C:Holliday junction resolvase complex"/>
    <property type="evidence" value="ECO:0007669"/>
    <property type="project" value="UniProtKB-UniRule"/>
</dbReference>
<dbReference type="GO" id="GO:0006310">
    <property type="term" value="P:DNA recombination"/>
    <property type="evidence" value="ECO:0007669"/>
    <property type="project" value="UniProtKB-UniRule"/>
</dbReference>
<evidence type="ECO:0000256" key="8">
    <source>
        <dbReference type="ARBA" id="ARBA00022842"/>
    </source>
</evidence>
<dbReference type="Proteomes" id="UP000240206">
    <property type="component" value="Unassembled WGS sequence"/>
</dbReference>
<dbReference type="NCBIfam" id="NF000711">
    <property type="entry name" value="PRK00039.2-1"/>
    <property type="match status" value="1"/>
</dbReference>
<comment type="similarity">
    <text evidence="1 13">Belongs to the RuvC family.</text>
</comment>
<name>A0A2P7EDG0_9SYNE</name>
<dbReference type="STRING" id="1910958.BTM30_02385"/>
<dbReference type="CDD" id="cd16962">
    <property type="entry name" value="RuvC"/>
    <property type="match status" value="1"/>
</dbReference>
<dbReference type="FunFam" id="3.30.420.10:FF:000002">
    <property type="entry name" value="Crossover junction endodeoxyribonuclease RuvC"/>
    <property type="match status" value="1"/>
</dbReference>
<dbReference type="InterPro" id="IPR036397">
    <property type="entry name" value="RNaseH_sf"/>
</dbReference>
<dbReference type="AlphaFoldDB" id="A0A2P7EDG0"/>
<protein>
    <recommendedName>
        <fullName evidence="13 14">Crossover junction endodeoxyribonuclease RuvC</fullName>
        <ecNumber evidence="13 14">3.1.21.10</ecNumber>
    </recommendedName>
    <alternativeName>
        <fullName evidence="13">Holliday junction nuclease RuvC</fullName>
    </alternativeName>
    <alternativeName>
        <fullName evidence="13">Holliday junction resolvase RuvC</fullName>
    </alternativeName>
</protein>
<keyword evidence="8 13" id="KW-0460">Magnesium</keyword>
<feature type="binding site" evidence="13">
    <location>
        <position position="138"/>
    </location>
    <ligand>
        <name>Mg(2+)</name>
        <dbReference type="ChEBI" id="CHEBI:18420"/>
        <label>1</label>
    </ligand>
</feature>
<feature type="binding site" evidence="13">
    <location>
        <position position="66"/>
    </location>
    <ligand>
        <name>Mg(2+)</name>
        <dbReference type="ChEBI" id="CHEBI:18420"/>
        <label>2</label>
    </ligand>
</feature>
<keyword evidence="2 13" id="KW-0963">Cytoplasm</keyword>